<keyword evidence="1" id="KW-0472">Membrane</keyword>
<keyword evidence="1" id="KW-0812">Transmembrane</keyword>
<reference evidence="3 4" key="1">
    <citation type="submission" date="2019-02" db="EMBL/GenBank/DDBJ databases">
        <title>Deep-cultivation of Planctomycetes and their phenomic and genomic characterization uncovers novel biology.</title>
        <authorList>
            <person name="Wiegand S."/>
            <person name="Jogler M."/>
            <person name="Boedeker C."/>
            <person name="Pinto D."/>
            <person name="Vollmers J."/>
            <person name="Rivas-Marin E."/>
            <person name="Kohn T."/>
            <person name="Peeters S.H."/>
            <person name="Heuer A."/>
            <person name="Rast P."/>
            <person name="Oberbeckmann S."/>
            <person name="Bunk B."/>
            <person name="Jeske O."/>
            <person name="Meyerdierks A."/>
            <person name="Storesund J.E."/>
            <person name="Kallscheuer N."/>
            <person name="Luecker S."/>
            <person name="Lage O.M."/>
            <person name="Pohl T."/>
            <person name="Merkel B.J."/>
            <person name="Hornburger P."/>
            <person name="Mueller R.-W."/>
            <person name="Bruemmer F."/>
            <person name="Labrenz M."/>
            <person name="Spormann A.M."/>
            <person name="Op Den Camp H."/>
            <person name="Overmann J."/>
            <person name="Amann R."/>
            <person name="Jetten M.S.M."/>
            <person name="Mascher T."/>
            <person name="Medema M.H."/>
            <person name="Devos D.P."/>
            <person name="Kaster A.-K."/>
            <person name="Ovreas L."/>
            <person name="Rohde M."/>
            <person name="Galperin M.Y."/>
            <person name="Jogler C."/>
        </authorList>
    </citation>
    <scope>NUCLEOTIDE SEQUENCE [LARGE SCALE GENOMIC DNA]</scope>
    <source>
        <strain evidence="3 4">Pla100</strain>
    </source>
</reference>
<dbReference type="InterPro" id="IPR012495">
    <property type="entry name" value="TadE-like_dom"/>
</dbReference>
<dbReference type="RefSeq" id="WP_146582970.1">
    <property type="nucleotide sequence ID" value="NZ_SJPM01000046.1"/>
</dbReference>
<dbReference type="AlphaFoldDB" id="A0A5C5ZG15"/>
<accession>A0A5C5ZG15</accession>
<evidence type="ECO:0000259" key="2">
    <source>
        <dbReference type="Pfam" id="PF07811"/>
    </source>
</evidence>
<name>A0A5C5ZG15_9BACT</name>
<gene>
    <name evidence="3" type="ORF">Pla100_62500</name>
</gene>
<keyword evidence="1" id="KW-1133">Transmembrane helix</keyword>
<organism evidence="3 4">
    <name type="scientific">Neorhodopirellula pilleata</name>
    <dbReference type="NCBI Taxonomy" id="2714738"/>
    <lineage>
        <taxon>Bacteria</taxon>
        <taxon>Pseudomonadati</taxon>
        <taxon>Planctomycetota</taxon>
        <taxon>Planctomycetia</taxon>
        <taxon>Pirellulales</taxon>
        <taxon>Pirellulaceae</taxon>
        <taxon>Neorhodopirellula</taxon>
    </lineage>
</organism>
<evidence type="ECO:0000313" key="4">
    <source>
        <dbReference type="Proteomes" id="UP000316213"/>
    </source>
</evidence>
<proteinExistence type="predicted"/>
<dbReference type="EMBL" id="SJPM01000046">
    <property type="protein sequence ID" value="TWT86060.1"/>
    <property type="molecule type" value="Genomic_DNA"/>
</dbReference>
<comment type="caution">
    <text evidence="3">The sequence shown here is derived from an EMBL/GenBank/DDBJ whole genome shotgun (WGS) entry which is preliminary data.</text>
</comment>
<dbReference type="Pfam" id="PF07811">
    <property type="entry name" value="TadE"/>
    <property type="match status" value="1"/>
</dbReference>
<keyword evidence="4" id="KW-1185">Reference proteome</keyword>
<evidence type="ECO:0000256" key="1">
    <source>
        <dbReference type="SAM" id="Phobius"/>
    </source>
</evidence>
<sequence>MLNHNSKQNRRKRLGATMVEFAVVTPILFTLLLAVFEFGWQVVIRHTADNAAYEAARKAIVPGGTAADAIEEANRVMGIVGARSFTVNVTPTVITEATRDIEVTVSGQYADNGIVAARFFNGLGFESRSKLLTERPRRD</sequence>
<feature type="transmembrane region" description="Helical" evidence="1">
    <location>
        <begin position="21"/>
        <end position="40"/>
    </location>
</feature>
<dbReference type="Proteomes" id="UP000316213">
    <property type="component" value="Unassembled WGS sequence"/>
</dbReference>
<feature type="domain" description="TadE-like" evidence="2">
    <location>
        <begin position="15"/>
        <end position="57"/>
    </location>
</feature>
<evidence type="ECO:0000313" key="3">
    <source>
        <dbReference type="EMBL" id="TWT86060.1"/>
    </source>
</evidence>
<protein>
    <submittedName>
        <fullName evidence="3">TadE-like protein</fullName>
    </submittedName>
</protein>
<dbReference type="OrthoDB" id="271198at2"/>